<proteinExistence type="inferred from homology"/>
<gene>
    <name evidence="14" type="ORF">PC110_g10274</name>
</gene>
<dbReference type="PANTHER" id="PTHR31646:SF1">
    <property type="entry name" value="ALPHA-1,2-MANNOSYLTRANSFERASE MNN2"/>
    <property type="match status" value="1"/>
</dbReference>
<keyword evidence="9 13" id="KW-0472">Membrane</keyword>
<dbReference type="AlphaFoldDB" id="A0A329S9S3"/>
<dbReference type="GO" id="GO:0000139">
    <property type="term" value="C:Golgi membrane"/>
    <property type="evidence" value="ECO:0007669"/>
    <property type="project" value="UniProtKB-SubCell"/>
</dbReference>
<feature type="compositionally biased region" description="Polar residues" evidence="12">
    <location>
        <begin position="184"/>
        <end position="206"/>
    </location>
</feature>
<dbReference type="GO" id="GO:0000026">
    <property type="term" value="F:alpha-1,2-mannosyltransferase activity"/>
    <property type="evidence" value="ECO:0007669"/>
    <property type="project" value="TreeGrafter"/>
</dbReference>
<dbReference type="OrthoDB" id="430354at2759"/>
<dbReference type="STRING" id="29920.A0A329S9S3"/>
<dbReference type="EMBL" id="MJFZ01000239">
    <property type="protein sequence ID" value="RAW33380.1"/>
    <property type="molecule type" value="Genomic_DNA"/>
</dbReference>
<dbReference type="InterPro" id="IPR029044">
    <property type="entry name" value="Nucleotide-diphossugar_trans"/>
</dbReference>
<keyword evidence="8" id="KW-0333">Golgi apparatus</keyword>
<dbReference type="Gene3D" id="3.90.550.10">
    <property type="entry name" value="Spore Coat Polysaccharide Biosynthesis Protein SpsA, Chain A"/>
    <property type="match status" value="1"/>
</dbReference>
<name>A0A329S9S3_9STRA</name>
<accession>A0A329S9S3</accession>
<dbReference type="GO" id="GO:0046354">
    <property type="term" value="P:mannan biosynthetic process"/>
    <property type="evidence" value="ECO:0007669"/>
    <property type="project" value="TreeGrafter"/>
</dbReference>
<dbReference type="FunFam" id="3.90.550.10:FF:000181">
    <property type="entry name" value="Gastricsin"/>
    <property type="match status" value="1"/>
</dbReference>
<feature type="compositionally biased region" description="Basic and acidic residues" evidence="12">
    <location>
        <begin position="144"/>
        <end position="155"/>
    </location>
</feature>
<feature type="compositionally biased region" description="Low complexity" evidence="12">
    <location>
        <begin position="164"/>
        <end position="183"/>
    </location>
</feature>
<feature type="coiled-coil region" evidence="11">
    <location>
        <begin position="344"/>
        <end position="381"/>
    </location>
</feature>
<evidence type="ECO:0000256" key="8">
    <source>
        <dbReference type="ARBA" id="ARBA00023034"/>
    </source>
</evidence>
<keyword evidence="15" id="KW-1185">Reference proteome</keyword>
<keyword evidence="6" id="KW-0735">Signal-anchor</keyword>
<dbReference type="SUPFAM" id="SSF53448">
    <property type="entry name" value="Nucleotide-diphospho-sugar transferases"/>
    <property type="match status" value="1"/>
</dbReference>
<evidence type="ECO:0000256" key="13">
    <source>
        <dbReference type="SAM" id="Phobius"/>
    </source>
</evidence>
<evidence type="ECO:0000256" key="1">
    <source>
        <dbReference type="ARBA" id="ARBA00004394"/>
    </source>
</evidence>
<evidence type="ECO:0000256" key="5">
    <source>
        <dbReference type="ARBA" id="ARBA00022692"/>
    </source>
</evidence>
<evidence type="ECO:0000256" key="10">
    <source>
        <dbReference type="ARBA" id="ARBA00037847"/>
    </source>
</evidence>
<evidence type="ECO:0008006" key="16">
    <source>
        <dbReference type="Google" id="ProtNLM"/>
    </source>
</evidence>
<feature type="transmembrane region" description="Helical" evidence="13">
    <location>
        <begin position="45"/>
        <end position="66"/>
    </location>
</feature>
<feature type="region of interest" description="Disordered" evidence="12">
    <location>
        <begin position="96"/>
        <end position="288"/>
    </location>
</feature>
<evidence type="ECO:0000313" key="14">
    <source>
        <dbReference type="EMBL" id="RAW33380.1"/>
    </source>
</evidence>
<dbReference type="PANTHER" id="PTHR31646">
    <property type="entry name" value="ALPHA-1,2-MANNOSYLTRANSFERASE MNN2"/>
    <property type="match status" value="1"/>
</dbReference>
<comment type="subcellular location">
    <subcellularLocation>
        <location evidence="10">Endomembrane system</location>
        <topology evidence="10">Single-pass membrane protein</topology>
    </subcellularLocation>
    <subcellularLocation>
        <location evidence="1">Golgi apparatus membrane</location>
    </subcellularLocation>
    <subcellularLocation>
        <location evidence="2">Membrane</location>
        <topology evidence="2">Single-pass type II membrane protein</topology>
    </subcellularLocation>
</comment>
<comment type="similarity">
    <text evidence="3">Belongs to the MNN1/MNT family.</text>
</comment>
<evidence type="ECO:0000256" key="4">
    <source>
        <dbReference type="ARBA" id="ARBA00022679"/>
    </source>
</evidence>
<dbReference type="Proteomes" id="UP000251314">
    <property type="component" value="Unassembled WGS sequence"/>
</dbReference>
<protein>
    <recommendedName>
        <fullName evidence="16">Nucleotide-diphospho-sugar transferase</fullName>
    </recommendedName>
</protein>
<evidence type="ECO:0000256" key="9">
    <source>
        <dbReference type="ARBA" id="ARBA00023136"/>
    </source>
</evidence>
<evidence type="ECO:0000256" key="7">
    <source>
        <dbReference type="ARBA" id="ARBA00022989"/>
    </source>
</evidence>
<evidence type="ECO:0000256" key="3">
    <source>
        <dbReference type="ARBA" id="ARBA00009105"/>
    </source>
</evidence>
<keyword evidence="4" id="KW-0808">Transferase</keyword>
<evidence type="ECO:0000313" key="15">
    <source>
        <dbReference type="Proteomes" id="UP000251314"/>
    </source>
</evidence>
<keyword evidence="11" id="KW-0175">Coiled coil</keyword>
<keyword evidence="5 13" id="KW-0812">Transmembrane</keyword>
<dbReference type="VEuPathDB" id="FungiDB:PC110_g10274"/>
<organism evidence="14 15">
    <name type="scientific">Phytophthora cactorum</name>
    <dbReference type="NCBI Taxonomy" id="29920"/>
    <lineage>
        <taxon>Eukaryota</taxon>
        <taxon>Sar</taxon>
        <taxon>Stramenopiles</taxon>
        <taxon>Oomycota</taxon>
        <taxon>Peronosporomycetes</taxon>
        <taxon>Peronosporales</taxon>
        <taxon>Peronosporaceae</taxon>
        <taxon>Phytophthora</taxon>
    </lineage>
</organism>
<evidence type="ECO:0000256" key="6">
    <source>
        <dbReference type="ARBA" id="ARBA00022968"/>
    </source>
</evidence>
<evidence type="ECO:0000256" key="12">
    <source>
        <dbReference type="SAM" id="MobiDB-lite"/>
    </source>
</evidence>
<reference evidence="14 15" key="1">
    <citation type="submission" date="2018-01" db="EMBL/GenBank/DDBJ databases">
        <title>Draft genome of the strawberry crown rot pathogen Phytophthora cactorum.</title>
        <authorList>
            <person name="Armitage A.D."/>
            <person name="Lysoe E."/>
            <person name="Nellist C.F."/>
            <person name="Harrison R.J."/>
            <person name="Brurberg M.B."/>
        </authorList>
    </citation>
    <scope>NUCLEOTIDE SEQUENCE [LARGE SCALE GENOMIC DNA]</scope>
    <source>
        <strain evidence="14 15">10300</strain>
    </source>
</reference>
<evidence type="ECO:0000256" key="11">
    <source>
        <dbReference type="SAM" id="Coils"/>
    </source>
</evidence>
<keyword evidence="7 13" id="KW-1133">Transmembrane helix</keyword>
<dbReference type="InterPro" id="IPR022751">
    <property type="entry name" value="Alpha_mannosyltransferase"/>
</dbReference>
<feature type="compositionally biased region" description="Basic and acidic residues" evidence="12">
    <location>
        <begin position="218"/>
        <end position="232"/>
    </location>
</feature>
<dbReference type="Pfam" id="PF11051">
    <property type="entry name" value="Mannosyl_trans3"/>
    <property type="match status" value="1"/>
</dbReference>
<feature type="compositionally biased region" description="Acidic residues" evidence="12">
    <location>
        <begin position="122"/>
        <end position="139"/>
    </location>
</feature>
<comment type="caution">
    <text evidence="14">The sequence shown here is derived from an EMBL/GenBank/DDBJ whole genome shotgun (WGS) entry which is preliminary data.</text>
</comment>
<evidence type="ECO:0000256" key="2">
    <source>
        <dbReference type="ARBA" id="ARBA00004606"/>
    </source>
</evidence>
<sequence>MRRPASSALPSYAPDGRRASSMTSAAGIATATAAPTQRWHTRWWVLFYVVLGCYAISVLSSFIVGLEPEPPTHQDGIHEQQRVLHHQKVVETGPIKVETAAKDPSEPEEGWPVQESEREDAADAEQGEIPGELEQEQEAAGEIGAREDEHAEAAPDKVAAPIGTESPTEAPTTTALSSITASTGPASTIPSAVETQTALMNPTRQNDVVLLAATQEEEEKKELNGEPDDRKAVRGSNDGTSKDHNEAEADIQAPQEKWEVEDSGTNDAAETPGPLVTPTSDETQPPVRRSDEFYKALDLVYPYETKPPNPYFHVFPVSKNLPGDDTALVSGLRNNAADRDSWSVEGYQHELDRLEGIKREANEETERLKRLVAAADKLISEEKDRLEDKRAASTLDIRRHQPRKIRNKLKCMGWRQTGQCNPYGKREPNSDLACNQIAQGGVSGYCEVLDEDSGELFRVMQLNCSSVRDHVVFSCAEAADFANFGLLAQGVYENALAQNTSDPSKLLGNNGRGNGIVMVVYPKLLSSVFASISILRSYNCTLPIELWISQPEVVRTPSMRTTLEMLQQRFSNVTVETIIDPTIAGFSTKIHAVQHSKFENVLFLDADNVPVRDPTFLFETQEFRQHGAIFWPDFWHPEKTIFNIQRESLLWELVDLPFVDMFEQESGQILIDRRRAAIALEVLMFFAYHRPSHFERLVLAHGDKDLFRLAWMKTQTPFYMMPFPPASAGTERGTYKKQFCGMTMVQFDVDGNVLFLHRNAKKLDGKVDKLDSKYWTHLQSFKWEQDVSVGDGEEIMFPANRTAVQRMMSYQDIKQKYQIGIQPSGPLFKEFETCYGAEPNVVSNYNLTKFEDLPFANLEQQLVDYAHEGALLMAQAQGRMGV</sequence>